<comment type="caution">
    <text evidence="2">The sequence shown here is derived from an EMBL/GenBank/DDBJ whole genome shotgun (WGS) entry which is preliminary data.</text>
</comment>
<sequence length="82" mass="8821">MEDCLLWVGPHAGAGEECEEEGAAQTTHDELTATPIPCPLVPLVGEQVEKIGSEVEAEKKGGTCKGHEDSQDYSTYRFTKGK</sequence>
<dbReference type="AlphaFoldDB" id="A0AAN7NQG8"/>
<dbReference type="Proteomes" id="UP001333110">
    <property type="component" value="Unassembled WGS sequence"/>
</dbReference>
<evidence type="ECO:0000313" key="2">
    <source>
        <dbReference type="EMBL" id="KAK4816051.1"/>
    </source>
</evidence>
<keyword evidence="3" id="KW-1185">Reference proteome</keyword>
<proteinExistence type="predicted"/>
<evidence type="ECO:0000256" key="1">
    <source>
        <dbReference type="SAM" id="MobiDB-lite"/>
    </source>
</evidence>
<reference evidence="2 3" key="1">
    <citation type="journal article" date="2023" name="J. Hered.">
        <title>Chromosome-level genome of the wood stork (Mycteria americana) provides insight into avian chromosome evolution.</title>
        <authorList>
            <person name="Flamio R. Jr."/>
            <person name="Ramstad K.M."/>
        </authorList>
    </citation>
    <scope>NUCLEOTIDE SEQUENCE [LARGE SCALE GENOMIC DNA]</scope>
    <source>
        <strain evidence="2">JAX WOST 10</strain>
    </source>
</reference>
<gene>
    <name evidence="2" type="ORF">QYF61_011059</name>
</gene>
<protein>
    <submittedName>
        <fullName evidence="2">Uncharacterized protein</fullName>
    </submittedName>
</protein>
<evidence type="ECO:0000313" key="3">
    <source>
        <dbReference type="Proteomes" id="UP001333110"/>
    </source>
</evidence>
<feature type="region of interest" description="Disordered" evidence="1">
    <location>
        <begin position="15"/>
        <end position="34"/>
    </location>
</feature>
<organism evidence="2 3">
    <name type="scientific">Mycteria americana</name>
    <name type="common">Wood stork</name>
    <dbReference type="NCBI Taxonomy" id="33587"/>
    <lineage>
        <taxon>Eukaryota</taxon>
        <taxon>Metazoa</taxon>
        <taxon>Chordata</taxon>
        <taxon>Craniata</taxon>
        <taxon>Vertebrata</taxon>
        <taxon>Euteleostomi</taxon>
        <taxon>Archelosauria</taxon>
        <taxon>Archosauria</taxon>
        <taxon>Dinosauria</taxon>
        <taxon>Saurischia</taxon>
        <taxon>Theropoda</taxon>
        <taxon>Coelurosauria</taxon>
        <taxon>Aves</taxon>
        <taxon>Neognathae</taxon>
        <taxon>Neoaves</taxon>
        <taxon>Aequornithes</taxon>
        <taxon>Ciconiiformes</taxon>
        <taxon>Ciconiidae</taxon>
        <taxon>Mycteria</taxon>
    </lineage>
</organism>
<dbReference type="EMBL" id="JAUNZN010000009">
    <property type="protein sequence ID" value="KAK4816051.1"/>
    <property type="molecule type" value="Genomic_DNA"/>
</dbReference>
<accession>A0AAN7NQG8</accession>
<name>A0AAN7NQG8_MYCAM</name>